<sequence length="116" mass="12999">MKEIPTTPPSPNTPTAQDFILGLANQVVPHTGSWRPLATAVNYLVRIVPIVYMAFQAWPTSPVRVQPDSGMGCDNMSVGVYENNYENLYPRQFYRIFSGYETAALRGDQREDTGEN</sequence>
<organism evidence="1 2">
    <name type="scientific">Entomophthora muscae</name>
    <dbReference type="NCBI Taxonomy" id="34485"/>
    <lineage>
        <taxon>Eukaryota</taxon>
        <taxon>Fungi</taxon>
        <taxon>Fungi incertae sedis</taxon>
        <taxon>Zoopagomycota</taxon>
        <taxon>Entomophthoromycotina</taxon>
        <taxon>Entomophthoromycetes</taxon>
        <taxon>Entomophthorales</taxon>
        <taxon>Entomophthoraceae</taxon>
        <taxon>Entomophthora</taxon>
    </lineage>
</organism>
<name>A0ACC2T802_9FUNG</name>
<gene>
    <name evidence="1" type="ORF">DSO57_1006320</name>
</gene>
<comment type="caution">
    <text evidence="1">The sequence shown here is derived from an EMBL/GenBank/DDBJ whole genome shotgun (WGS) entry which is preliminary data.</text>
</comment>
<reference evidence="1" key="1">
    <citation type="submission" date="2022-04" db="EMBL/GenBank/DDBJ databases">
        <title>Genome of the entomopathogenic fungus Entomophthora muscae.</title>
        <authorList>
            <person name="Elya C."/>
            <person name="Lovett B.R."/>
            <person name="Lee E."/>
            <person name="Macias A.M."/>
            <person name="Hajek A.E."/>
            <person name="De Bivort B.L."/>
            <person name="Kasson M.T."/>
            <person name="De Fine Licht H.H."/>
            <person name="Stajich J.E."/>
        </authorList>
    </citation>
    <scope>NUCLEOTIDE SEQUENCE</scope>
    <source>
        <strain evidence="1">Berkeley</strain>
    </source>
</reference>
<keyword evidence="2" id="KW-1185">Reference proteome</keyword>
<evidence type="ECO:0000313" key="2">
    <source>
        <dbReference type="Proteomes" id="UP001165960"/>
    </source>
</evidence>
<protein>
    <submittedName>
        <fullName evidence="1">Uncharacterized protein</fullName>
    </submittedName>
</protein>
<accession>A0ACC2T802</accession>
<evidence type="ECO:0000313" key="1">
    <source>
        <dbReference type="EMBL" id="KAJ9070601.1"/>
    </source>
</evidence>
<dbReference type="EMBL" id="QTSX02003568">
    <property type="protein sequence ID" value="KAJ9070601.1"/>
    <property type="molecule type" value="Genomic_DNA"/>
</dbReference>
<dbReference type="Proteomes" id="UP001165960">
    <property type="component" value="Unassembled WGS sequence"/>
</dbReference>
<proteinExistence type="predicted"/>